<evidence type="ECO:0000313" key="4">
    <source>
        <dbReference type="Proteomes" id="UP000184533"/>
    </source>
</evidence>
<keyword evidence="1" id="KW-0547">Nucleotide-binding</keyword>
<evidence type="ECO:0000313" key="3">
    <source>
        <dbReference type="Proteomes" id="UP000033608"/>
    </source>
</evidence>
<accession>A0A0F5LQZ2</accession>
<keyword evidence="1" id="KW-0347">Helicase</keyword>
<dbReference type="PATRIC" id="fig|1121477.3.peg.3011"/>
<keyword evidence="3" id="KW-1185">Reference proteome</keyword>
<dbReference type="Proteomes" id="UP000033608">
    <property type="component" value="Unassembled WGS sequence"/>
</dbReference>
<evidence type="ECO:0000313" key="2">
    <source>
        <dbReference type="EMBL" id="SHF56269.1"/>
    </source>
</evidence>
<dbReference type="RefSeq" id="WP_046135189.1">
    <property type="nucleotide sequence ID" value="NZ_FQVC01000009.1"/>
</dbReference>
<reference evidence="1 3" key="1">
    <citation type="submission" date="2015-03" db="EMBL/GenBank/DDBJ databases">
        <authorList>
            <person name="Hassan Y.I."/>
            <person name="Lepp D."/>
            <person name="Zhou T."/>
        </authorList>
    </citation>
    <scope>NUCLEOTIDE SEQUENCE [LARGE SCALE GENOMIC DNA]</scope>
    <source>
        <strain evidence="1 3">DSM 17137</strain>
    </source>
</reference>
<dbReference type="OrthoDB" id="7475629at2"/>
<proteinExistence type="predicted"/>
<evidence type="ECO:0000313" key="1">
    <source>
        <dbReference type="EMBL" id="KKB84726.1"/>
    </source>
</evidence>
<gene>
    <name evidence="2" type="ORF">SAMN02745223_02991</name>
    <name evidence="1" type="ORF">VW29_09535</name>
</gene>
<dbReference type="AlphaFoldDB" id="A0A0F5LQZ2"/>
<protein>
    <submittedName>
        <fullName evidence="1">Helicase</fullName>
    </submittedName>
</protein>
<dbReference type="GO" id="GO:0004386">
    <property type="term" value="F:helicase activity"/>
    <property type="evidence" value="ECO:0007669"/>
    <property type="project" value="UniProtKB-KW"/>
</dbReference>
<sequence length="61" mass="6886">MSHNLELAQKHAWNLARTLMAPVILFQVDNEFGVIPADELDGAEIEILFEYDPYCGGRSVH</sequence>
<name>A0A0F5LQZ2_9HYPH</name>
<reference evidence="2 4" key="2">
    <citation type="submission" date="2016-11" db="EMBL/GenBank/DDBJ databases">
        <authorList>
            <person name="Jaros S."/>
            <person name="Januszkiewicz K."/>
            <person name="Wedrychowicz H."/>
        </authorList>
    </citation>
    <scope>NUCLEOTIDE SEQUENCE [LARGE SCALE GENOMIC DNA]</scope>
    <source>
        <strain evidence="2 4">DSM 17137</strain>
    </source>
</reference>
<keyword evidence="1" id="KW-0067">ATP-binding</keyword>
<dbReference type="EMBL" id="FQVC01000009">
    <property type="protein sequence ID" value="SHF56269.1"/>
    <property type="molecule type" value="Genomic_DNA"/>
</dbReference>
<dbReference type="Proteomes" id="UP000184533">
    <property type="component" value="Unassembled WGS sequence"/>
</dbReference>
<organism evidence="1 3">
    <name type="scientific">Devosia limi DSM 17137</name>
    <dbReference type="NCBI Taxonomy" id="1121477"/>
    <lineage>
        <taxon>Bacteria</taxon>
        <taxon>Pseudomonadati</taxon>
        <taxon>Pseudomonadota</taxon>
        <taxon>Alphaproteobacteria</taxon>
        <taxon>Hyphomicrobiales</taxon>
        <taxon>Devosiaceae</taxon>
        <taxon>Devosia</taxon>
    </lineage>
</organism>
<dbReference type="EMBL" id="LAJF01000068">
    <property type="protein sequence ID" value="KKB84726.1"/>
    <property type="molecule type" value="Genomic_DNA"/>
</dbReference>
<dbReference type="STRING" id="1121477.SAMN02745223_02991"/>
<keyword evidence="1" id="KW-0378">Hydrolase</keyword>